<accession>A0AAV4A610</accession>
<dbReference type="Proteomes" id="UP000735302">
    <property type="component" value="Unassembled WGS sequence"/>
</dbReference>
<sequence>MIVETKPKWVSSSTKNLNYSDPEKPTDLYRNLAGHRVPKPIPIVVPPLTGHPPPDFDLSHHPAQPRTIRTQPRTTRTQPAVPEQAISFNTGEALAWGGRPLVSVRVHPHSGPHRIMSTQTSPLVMVLVVESILRGFAGQPFVQRQIFLRTCLDMRPDCQAEEALHLVPETELTPTPGNPAADDTNTVITATVAHPTVKLAREAFVTVTLDQRILECQPR</sequence>
<protein>
    <submittedName>
        <fullName evidence="2">Uncharacterized protein</fullName>
    </submittedName>
</protein>
<evidence type="ECO:0000256" key="1">
    <source>
        <dbReference type="SAM" id="MobiDB-lite"/>
    </source>
</evidence>
<evidence type="ECO:0000313" key="2">
    <source>
        <dbReference type="EMBL" id="GFO03595.1"/>
    </source>
</evidence>
<name>A0AAV4A610_9GAST</name>
<reference evidence="2 3" key="1">
    <citation type="journal article" date="2021" name="Elife">
        <title>Chloroplast acquisition without the gene transfer in kleptoplastic sea slugs, Plakobranchus ocellatus.</title>
        <authorList>
            <person name="Maeda T."/>
            <person name="Takahashi S."/>
            <person name="Yoshida T."/>
            <person name="Shimamura S."/>
            <person name="Takaki Y."/>
            <person name="Nagai Y."/>
            <person name="Toyoda A."/>
            <person name="Suzuki Y."/>
            <person name="Arimoto A."/>
            <person name="Ishii H."/>
            <person name="Satoh N."/>
            <person name="Nishiyama T."/>
            <person name="Hasebe M."/>
            <person name="Maruyama T."/>
            <person name="Minagawa J."/>
            <person name="Obokata J."/>
            <person name="Shigenobu S."/>
        </authorList>
    </citation>
    <scope>NUCLEOTIDE SEQUENCE [LARGE SCALE GENOMIC DNA]</scope>
</reference>
<feature type="region of interest" description="Disordered" evidence="1">
    <location>
        <begin position="50"/>
        <end position="79"/>
    </location>
</feature>
<gene>
    <name evidence="2" type="ORF">PoB_003010000</name>
</gene>
<feature type="compositionally biased region" description="Polar residues" evidence="1">
    <location>
        <begin position="10"/>
        <end position="19"/>
    </location>
</feature>
<evidence type="ECO:0000313" key="3">
    <source>
        <dbReference type="Proteomes" id="UP000735302"/>
    </source>
</evidence>
<dbReference type="AlphaFoldDB" id="A0AAV4A610"/>
<organism evidence="2 3">
    <name type="scientific">Plakobranchus ocellatus</name>
    <dbReference type="NCBI Taxonomy" id="259542"/>
    <lineage>
        <taxon>Eukaryota</taxon>
        <taxon>Metazoa</taxon>
        <taxon>Spiralia</taxon>
        <taxon>Lophotrochozoa</taxon>
        <taxon>Mollusca</taxon>
        <taxon>Gastropoda</taxon>
        <taxon>Heterobranchia</taxon>
        <taxon>Euthyneura</taxon>
        <taxon>Panpulmonata</taxon>
        <taxon>Sacoglossa</taxon>
        <taxon>Placobranchoidea</taxon>
        <taxon>Plakobranchidae</taxon>
        <taxon>Plakobranchus</taxon>
    </lineage>
</organism>
<proteinExistence type="predicted"/>
<keyword evidence="3" id="KW-1185">Reference proteome</keyword>
<comment type="caution">
    <text evidence="2">The sequence shown here is derived from an EMBL/GenBank/DDBJ whole genome shotgun (WGS) entry which is preliminary data.</text>
</comment>
<feature type="region of interest" description="Disordered" evidence="1">
    <location>
        <begin position="1"/>
        <end position="24"/>
    </location>
</feature>
<dbReference type="EMBL" id="BLXT01003727">
    <property type="protein sequence ID" value="GFO03595.1"/>
    <property type="molecule type" value="Genomic_DNA"/>
</dbReference>
<feature type="compositionally biased region" description="Low complexity" evidence="1">
    <location>
        <begin position="64"/>
        <end position="79"/>
    </location>
</feature>